<dbReference type="EMBL" id="NPIA01000006">
    <property type="protein sequence ID" value="OZM56418.1"/>
    <property type="molecule type" value="Genomic_DNA"/>
</dbReference>
<dbReference type="Gene3D" id="3.40.630.30">
    <property type="match status" value="1"/>
</dbReference>
<name>A0A263BS68_9BACI</name>
<keyword evidence="3" id="KW-1185">Reference proteome</keyword>
<dbReference type="PANTHER" id="PTHR43415">
    <property type="entry name" value="SPERMIDINE N(1)-ACETYLTRANSFERASE"/>
    <property type="match status" value="1"/>
</dbReference>
<dbReference type="AlphaFoldDB" id="A0A263BS68"/>
<gene>
    <name evidence="2" type="ORF">CIB95_11630</name>
</gene>
<sequence length="167" mass="19765">MKIRKLELKDKFGMLEWMIDPEINSYFRFDPNKISEEQIIDFITNADVNEKDKHFAIVDQNDEYLGTISLKNINYQDANAEYAISLRKKAMGNNIAKRATDKIIDIAFKELELHKVYLNVISSNTRAIRFYEKYGFKYEGEFAEHVIIRGKYENLKWYSIIKSCQNN</sequence>
<evidence type="ECO:0000259" key="1">
    <source>
        <dbReference type="PROSITE" id="PS51186"/>
    </source>
</evidence>
<dbReference type="PANTHER" id="PTHR43415:SF3">
    <property type="entry name" value="GNAT-FAMILY ACETYLTRANSFERASE"/>
    <property type="match status" value="1"/>
</dbReference>
<dbReference type="RefSeq" id="WP_094925365.1">
    <property type="nucleotide sequence ID" value="NZ_NPIA01000006.1"/>
</dbReference>
<dbReference type="InterPro" id="IPR000182">
    <property type="entry name" value="GNAT_dom"/>
</dbReference>
<evidence type="ECO:0000313" key="2">
    <source>
        <dbReference type="EMBL" id="OZM56418.1"/>
    </source>
</evidence>
<dbReference type="SUPFAM" id="SSF55729">
    <property type="entry name" value="Acyl-CoA N-acyltransferases (Nat)"/>
    <property type="match status" value="1"/>
</dbReference>
<evidence type="ECO:0000313" key="3">
    <source>
        <dbReference type="Proteomes" id="UP000217083"/>
    </source>
</evidence>
<organism evidence="2 3">
    <name type="scientific">Lottiidibacillus patelloidae</name>
    <dbReference type="NCBI Taxonomy" id="2670334"/>
    <lineage>
        <taxon>Bacteria</taxon>
        <taxon>Bacillati</taxon>
        <taxon>Bacillota</taxon>
        <taxon>Bacilli</taxon>
        <taxon>Bacillales</taxon>
        <taxon>Bacillaceae</taxon>
        <taxon>Lottiidibacillus</taxon>
    </lineage>
</organism>
<keyword evidence="2" id="KW-0808">Transferase</keyword>
<protein>
    <submittedName>
        <fullName evidence="2">GNAT family N-acetyltransferase</fullName>
    </submittedName>
</protein>
<comment type="caution">
    <text evidence="2">The sequence shown here is derived from an EMBL/GenBank/DDBJ whole genome shotgun (WGS) entry which is preliminary data.</text>
</comment>
<dbReference type="GO" id="GO:0016747">
    <property type="term" value="F:acyltransferase activity, transferring groups other than amino-acyl groups"/>
    <property type="evidence" value="ECO:0007669"/>
    <property type="project" value="InterPro"/>
</dbReference>
<feature type="domain" description="N-acetyltransferase" evidence="1">
    <location>
        <begin position="1"/>
        <end position="158"/>
    </location>
</feature>
<dbReference type="Pfam" id="PF13302">
    <property type="entry name" value="Acetyltransf_3"/>
    <property type="match status" value="1"/>
</dbReference>
<proteinExistence type="predicted"/>
<dbReference type="PROSITE" id="PS51186">
    <property type="entry name" value="GNAT"/>
    <property type="match status" value="1"/>
</dbReference>
<reference evidence="2 3" key="2">
    <citation type="submission" date="2017-09" db="EMBL/GenBank/DDBJ databases">
        <title>Bacillus patelloidae sp. nov., isolated from the intestinal tract of a marine limpet.</title>
        <authorList>
            <person name="Liu R."/>
            <person name="Dong C."/>
            <person name="Shao Z."/>
        </authorList>
    </citation>
    <scope>NUCLEOTIDE SEQUENCE [LARGE SCALE GENOMIC DNA]</scope>
    <source>
        <strain evidence="2 3">SA5d-4</strain>
    </source>
</reference>
<reference evidence="3" key="1">
    <citation type="submission" date="2017-08" db="EMBL/GenBank/DDBJ databases">
        <authorList>
            <person name="Huang Z."/>
        </authorList>
    </citation>
    <scope>NUCLEOTIDE SEQUENCE [LARGE SCALE GENOMIC DNA]</scope>
    <source>
        <strain evidence="3">SA5d-4</strain>
    </source>
</reference>
<dbReference type="InterPro" id="IPR016181">
    <property type="entry name" value="Acyl_CoA_acyltransferase"/>
</dbReference>
<dbReference type="Proteomes" id="UP000217083">
    <property type="component" value="Unassembled WGS sequence"/>
</dbReference>
<accession>A0A263BS68</accession>